<evidence type="ECO:0000256" key="1">
    <source>
        <dbReference type="SAM" id="MobiDB-lite"/>
    </source>
</evidence>
<keyword evidence="3" id="KW-1185">Reference proteome</keyword>
<dbReference type="RefSeq" id="WP_145845081.1">
    <property type="nucleotide sequence ID" value="NZ_CP042239.1"/>
</dbReference>
<organism evidence="2 3">
    <name type="scientific">Sphingomonas suaedae</name>
    <dbReference type="NCBI Taxonomy" id="2599297"/>
    <lineage>
        <taxon>Bacteria</taxon>
        <taxon>Pseudomonadati</taxon>
        <taxon>Pseudomonadota</taxon>
        <taxon>Alphaproteobacteria</taxon>
        <taxon>Sphingomonadales</taxon>
        <taxon>Sphingomonadaceae</taxon>
        <taxon>Sphingomonas</taxon>
    </lineage>
</organism>
<dbReference type="EMBL" id="CP042239">
    <property type="protein sequence ID" value="QDX25206.1"/>
    <property type="molecule type" value="Genomic_DNA"/>
</dbReference>
<sequence>MITLLADSNALRHPGLKAYLQASRDHAIALSDQTLVEMRKTRALSTSRESLQIVAYYPQQSYALRRTHEMLGENIASKEQAHLLFDYEATAYLTDLSRRLLVLPSPLGLAEEMTQHEADAQFIMARLTEEVSTLEPGLVSAAKDFTQAELMQIRTMKDVTDGTRRKLLDLLKETTGSFILQNQEPGRRAPMLLRDAMGQFAFRYSLCMLLYYMEWVRIGRQTGKKLPLRVNDVVDMQLAATGTYFNGVLSADANLQIISNTARGVLRGSGAYVGEDWRVPQPAEEGDRAIGDASPTDPG</sequence>
<protein>
    <submittedName>
        <fullName evidence="2">Uncharacterized protein</fullName>
    </submittedName>
</protein>
<name>A0A518RCK9_9SPHN</name>
<proteinExistence type="predicted"/>
<gene>
    <name evidence="2" type="ORF">FPZ54_03640</name>
</gene>
<feature type="region of interest" description="Disordered" evidence="1">
    <location>
        <begin position="278"/>
        <end position="299"/>
    </location>
</feature>
<accession>A0A518RCK9</accession>
<dbReference type="OrthoDB" id="7538962at2"/>
<dbReference type="KEGG" id="ssua:FPZ54_03640"/>
<dbReference type="AlphaFoldDB" id="A0A518RCK9"/>
<reference evidence="2 3" key="1">
    <citation type="submission" date="2019-07" db="EMBL/GenBank/DDBJ databases">
        <title>Sphingomonas alkalisoli sp. nov., isolated from rhizosphere soil of Suaedae salsa.</title>
        <authorList>
            <person name="Zhang H."/>
            <person name="Xu L."/>
            <person name="Zhang J.-X."/>
            <person name="Sun J.-Q."/>
        </authorList>
    </citation>
    <scope>NUCLEOTIDE SEQUENCE [LARGE SCALE GENOMIC DNA]</scope>
    <source>
        <strain evidence="2 3">XS-10</strain>
    </source>
</reference>
<evidence type="ECO:0000313" key="2">
    <source>
        <dbReference type="EMBL" id="QDX25206.1"/>
    </source>
</evidence>
<dbReference type="Proteomes" id="UP000318055">
    <property type="component" value="Chromosome"/>
</dbReference>
<evidence type="ECO:0000313" key="3">
    <source>
        <dbReference type="Proteomes" id="UP000318055"/>
    </source>
</evidence>